<dbReference type="InterPro" id="IPR016169">
    <property type="entry name" value="FAD-bd_PCMH_sub2"/>
</dbReference>
<dbReference type="RefSeq" id="WP_111199826.1">
    <property type="nucleotide sequence ID" value="NZ_QKVK01000009.1"/>
</dbReference>
<dbReference type="InterPro" id="IPR016171">
    <property type="entry name" value="Vanillyl_alc_oxidase_C-sub2"/>
</dbReference>
<dbReference type="PANTHER" id="PTHR43716">
    <property type="entry name" value="D-2-HYDROXYGLUTARATE DEHYDROGENASE, MITOCHONDRIAL"/>
    <property type="match status" value="1"/>
</dbReference>
<dbReference type="Gene3D" id="3.30.70.2740">
    <property type="match status" value="1"/>
</dbReference>
<dbReference type="SUPFAM" id="SSF55103">
    <property type="entry name" value="FAD-linked oxidases, C-terminal domain"/>
    <property type="match status" value="1"/>
</dbReference>
<dbReference type="Gene3D" id="3.30.70.2190">
    <property type="match status" value="1"/>
</dbReference>
<comment type="caution">
    <text evidence="6">The sequence shown here is derived from an EMBL/GenBank/DDBJ whole genome shotgun (WGS) entry which is preliminary data.</text>
</comment>
<dbReference type="InterPro" id="IPR036318">
    <property type="entry name" value="FAD-bd_PCMH-like_sf"/>
</dbReference>
<dbReference type="GO" id="GO:0003824">
    <property type="term" value="F:catalytic activity"/>
    <property type="evidence" value="ECO:0007669"/>
    <property type="project" value="InterPro"/>
</dbReference>
<dbReference type="InterPro" id="IPR016164">
    <property type="entry name" value="FAD-linked_Oxase-like_C"/>
</dbReference>
<accession>A0A2W2APW6</accession>
<dbReference type="Gene3D" id="1.10.45.10">
    <property type="entry name" value="Vanillyl-alcohol Oxidase, Chain A, domain 4"/>
    <property type="match status" value="1"/>
</dbReference>
<dbReference type="GO" id="GO:0071949">
    <property type="term" value="F:FAD binding"/>
    <property type="evidence" value="ECO:0007669"/>
    <property type="project" value="InterPro"/>
</dbReference>
<comment type="cofactor">
    <cofactor evidence="1">
        <name>FAD</name>
        <dbReference type="ChEBI" id="CHEBI:57692"/>
    </cofactor>
</comment>
<dbReference type="Pfam" id="PF02913">
    <property type="entry name" value="FAD-oxidase_C"/>
    <property type="match status" value="1"/>
</dbReference>
<feature type="domain" description="FAD-binding PCMH-type" evidence="5">
    <location>
        <begin position="35"/>
        <end position="216"/>
    </location>
</feature>
<dbReference type="Gene3D" id="3.30.43.10">
    <property type="entry name" value="Uridine Diphospho-n-acetylenolpyruvylglucosamine Reductase, domain 2"/>
    <property type="match status" value="1"/>
</dbReference>
<dbReference type="InterPro" id="IPR004113">
    <property type="entry name" value="FAD-bd_oxidored_4_C"/>
</dbReference>
<evidence type="ECO:0000256" key="2">
    <source>
        <dbReference type="ARBA" id="ARBA00008000"/>
    </source>
</evidence>
<dbReference type="SUPFAM" id="SSF56176">
    <property type="entry name" value="FAD-binding/transporter-associated domain-like"/>
    <property type="match status" value="1"/>
</dbReference>
<dbReference type="InterPro" id="IPR016166">
    <property type="entry name" value="FAD-bd_PCMH"/>
</dbReference>
<dbReference type="FunFam" id="1.10.45.10:FF:000001">
    <property type="entry name" value="D-lactate dehydrogenase mitochondrial"/>
    <property type="match status" value="1"/>
</dbReference>
<comment type="similarity">
    <text evidence="2">Belongs to the FAD-binding oxidoreductase/transferase type 4 family.</text>
</comment>
<dbReference type="EMBL" id="QKVK01000009">
    <property type="protein sequence ID" value="PZF75632.1"/>
    <property type="molecule type" value="Genomic_DNA"/>
</dbReference>
<dbReference type="InterPro" id="IPR051264">
    <property type="entry name" value="FAD-oxidored/transferase_4"/>
</dbReference>
<protein>
    <submittedName>
        <fullName evidence="6">Hydroxyacid dehydrogenase</fullName>
    </submittedName>
</protein>
<proteinExistence type="inferred from homology"/>
<dbReference type="AlphaFoldDB" id="A0A2W2APW6"/>
<reference evidence="7" key="1">
    <citation type="submission" date="2018-06" db="EMBL/GenBank/DDBJ databases">
        <title>Aestuariibacter litoralis strain KCTC 52945T.</title>
        <authorList>
            <person name="Li X."/>
            <person name="Salam N."/>
            <person name="Li J.-L."/>
            <person name="Chen Y.-M."/>
            <person name="Yang Z.-W."/>
            <person name="Zhang L.-Y."/>
            <person name="Han M.-X."/>
            <person name="Xiao M."/>
            <person name="Li W.-J."/>
        </authorList>
    </citation>
    <scope>NUCLEOTIDE SEQUENCE [LARGE SCALE GENOMIC DNA]</scope>
    <source>
        <strain evidence="7">KCTC 52945</strain>
    </source>
</reference>
<evidence type="ECO:0000313" key="6">
    <source>
        <dbReference type="EMBL" id="PZF75632.1"/>
    </source>
</evidence>
<evidence type="ECO:0000256" key="4">
    <source>
        <dbReference type="ARBA" id="ARBA00022827"/>
    </source>
</evidence>
<keyword evidence="7" id="KW-1185">Reference proteome</keyword>
<evidence type="ECO:0000259" key="5">
    <source>
        <dbReference type="PROSITE" id="PS51387"/>
    </source>
</evidence>
<evidence type="ECO:0000256" key="1">
    <source>
        <dbReference type="ARBA" id="ARBA00001974"/>
    </source>
</evidence>
<evidence type="ECO:0000256" key="3">
    <source>
        <dbReference type="ARBA" id="ARBA00022630"/>
    </source>
</evidence>
<evidence type="ECO:0000313" key="7">
    <source>
        <dbReference type="Proteomes" id="UP000248795"/>
    </source>
</evidence>
<organism evidence="6 7">
    <name type="scientific">Aestuariivirga litoralis</name>
    <dbReference type="NCBI Taxonomy" id="2650924"/>
    <lineage>
        <taxon>Bacteria</taxon>
        <taxon>Pseudomonadati</taxon>
        <taxon>Pseudomonadota</taxon>
        <taxon>Alphaproteobacteria</taxon>
        <taxon>Hyphomicrobiales</taxon>
        <taxon>Aestuariivirgaceae</taxon>
        <taxon>Aestuariivirga</taxon>
    </lineage>
</organism>
<keyword evidence="4" id="KW-0274">FAD</keyword>
<dbReference type="InterPro" id="IPR016167">
    <property type="entry name" value="FAD-bd_PCMH_sub1"/>
</dbReference>
<dbReference type="Gene3D" id="3.30.465.10">
    <property type="match status" value="1"/>
</dbReference>
<gene>
    <name evidence="6" type="ORF">DK847_17475</name>
</gene>
<dbReference type="PANTHER" id="PTHR43716:SF2">
    <property type="entry name" value="BLL6224 PROTEIN"/>
    <property type="match status" value="1"/>
</dbReference>
<dbReference type="Pfam" id="PF01565">
    <property type="entry name" value="FAD_binding_4"/>
    <property type="match status" value="1"/>
</dbReference>
<keyword evidence="3" id="KW-0285">Flavoprotein</keyword>
<sequence>MSDALNRLAAVVGEKHAIRDAAGMDGYMREWRQIWTGRSPLVLRPGSTEDVSRILAIANETRTPIVPQAGNTGLCGGQIPTDAGNEVVLSLERMTRILDVDAADNTITVEAGAVLKSVQEAADAVDRFFPLSLASEGSCRIGGNLSTNAGGLNVIAYGNTRDLCLGLEVVLADGRVWNGLKRLRKDNTGYDLRDLFIGAEGTLGVITAAVLKLFPKPRTVETAFIAVPSPQAAVDLLSLARELSGNRVVGFELIADIALQFAIRHAGVRHPLAEASPWYVLAELADPVPGAMMAIFESAMARGLVTDAALAQSDAQRSAFWAARELISESQKSEGGSIKHDVSVPVSKVPQFLAAADEAVSRFLPGSRFVSFGHLGDGNIHYNISQPVGMDKEAFLGMWNEVNDVVFEVVGRFNGSISAEHGIGRLKAYRMPEIKSAVELDMMRGLKRLLDPNNILNPGRVLPE</sequence>
<dbReference type="Proteomes" id="UP000248795">
    <property type="component" value="Unassembled WGS sequence"/>
</dbReference>
<name>A0A2W2APW6_9HYPH</name>
<dbReference type="InterPro" id="IPR006094">
    <property type="entry name" value="Oxid_FAD_bind_N"/>
</dbReference>
<dbReference type="PROSITE" id="PS51387">
    <property type="entry name" value="FAD_PCMH"/>
    <property type="match status" value="1"/>
</dbReference>
<dbReference type="GO" id="GO:0022904">
    <property type="term" value="P:respiratory electron transport chain"/>
    <property type="evidence" value="ECO:0007669"/>
    <property type="project" value="TreeGrafter"/>
</dbReference>